<name>A0ABW5QYS9_9BACL</name>
<evidence type="ECO:0000313" key="1">
    <source>
        <dbReference type="EMBL" id="MFD2661240.1"/>
    </source>
</evidence>
<dbReference type="EMBL" id="JBHUMY010000012">
    <property type="protein sequence ID" value="MFD2661240.1"/>
    <property type="molecule type" value="Genomic_DNA"/>
</dbReference>
<protein>
    <submittedName>
        <fullName evidence="1">Phage late control D family protein</fullName>
    </submittedName>
</protein>
<evidence type="ECO:0000313" key="2">
    <source>
        <dbReference type="Proteomes" id="UP001597493"/>
    </source>
</evidence>
<accession>A0ABW5QYS9</accession>
<dbReference type="RefSeq" id="WP_379273750.1">
    <property type="nucleotide sequence ID" value="NZ_JBHUGT010000024.1"/>
</dbReference>
<keyword evidence="2" id="KW-1185">Reference proteome</keyword>
<dbReference type="Proteomes" id="UP001597493">
    <property type="component" value="Unassembled WGS sequence"/>
</dbReference>
<reference evidence="2" key="1">
    <citation type="journal article" date="2019" name="Int. J. Syst. Evol. Microbiol.">
        <title>The Global Catalogue of Microorganisms (GCM) 10K type strain sequencing project: providing services to taxonomists for standard genome sequencing and annotation.</title>
        <authorList>
            <consortium name="The Broad Institute Genomics Platform"/>
            <consortium name="The Broad Institute Genome Sequencing Center for Infectious Disease"/>
            <person name="Wu L."/>
            <person name="Ma J."/>
        </authorList>
    </citation>
    <scope>NUCLEOTIDE SEQUENCE [LARGE SCALE GENOMIC DNA]</scope>
    <source>
        <strain evidence="2">TISTR 1827</strain>
    </source>
</reference>
<dbReference type="SUPFAM" id="SSF69279">
    <property type="entry name" value="Phage tail proteins"/>
    <property type="match status" value="1"/>
</dbReference>
<organism evidence="1 2">
    <name type="scientific">Paenibacillus thailandensis</name>
    <dbReference type="NCBI Taxonomy" id="393250"/>
    <lineage>
        <taxon>Bacteria</taxon>
        <taxon>Bacillati</taxon>
        <taxon>Bacillota</taxon>
        <taxon>Bacilli</taxon>
        <taxon>Bacillales</taxon>
        <taxon>Paenibacillaceae</taxon>
        <taxon>Paenibacillus</taxon>
    </lineage>
</organism>
<sequence>MDFAQLEKKYGGFYAPAFEIRVDGKELRGLGLEIAGVTVDQALRAADHFSFTVNNLYGESGDNGNGFDLFLPAGKKVEIRLGYAGTLEPVLTGVVASIATGFDGTGSPRCTVSGYDLSYPMMRGMKPRSWDNARHSDIAAIVAAEYGLRCQFDPTDVVYPKVMKAAGKSDFHFLQQLADENYYECFVSGDTLYFRKPPRDGEPLFALEWRKQLLSFQPEVNFAEQVTEVEVRGWNPKTKKEIVGVARTGDEAGQRPGPGRKTGGELVRELLREPVKLNVRHPVFSQQEAEQLARSILNKHAEGLVRGGGETIGLPDIRPGRTIRLEGLGARFSKPYYVEKSVHAVSASGYHTTFHVKESMI</sequence>
<gene>
    <name evidence="1" type="ORF">ACFSW5_13365</name>
</gene>
<proteinExistence type="predicted"/>
<comment type="caution">
    <text evidence="1">The sequence shown here is derived from an EMBL/GenBank/DDBJ whole genome shotgun (WGS) entry which is preliminary data.</text>
</comment>